<sequence>MVDRSSKKQLMIMCCLLRIPFVIGFILAPNLYFLLPLVFFKEVLDVIFDPARQAYIRFVVPRDQLQEANALSQLSMNGAKITAPALGGLIVAAFDPQMVFILEVIGFSLASIALLRLPIEEKEKSKNKEGGLFWSDFADRIRYIRSNRILAFNIGSMTFSMFIISLYDKLIVLWTKNLGIGIDGFGTILSAVAVGSIVGTFLVTPFSRLFENPLMMSAAAGLLGGGIWLLIGIGGWRWVTAPFFVWVVVWFWVGIMSLFSSITYTTLIQSETPPEMIGRIIAVTHGFQNTALLISPLLGAV</sequence>
<dbReference type="CDD" id="cd06173">
    <property type="entry name" value="MFS_MefA_like"/>
    <property type="match status" value="1"/>
</dbReference>
<evidence type="ECO:0000313" key="9">
    <source>
        <dbReference type="Proteomes" id="UP000625210"/>
    </source>
</evidence>
<comment type="caution">
    <text evidence="8">The sequence shown here is derived from an EMBL/GenBank/DDBJ whole genome shotgun (WGS) entry which is preliminary data.</text>
</comment>
<keyword evidence="5 7" id="KW-1133">Transmembrane helix</keyword>
<organism evidence="8 9">
    <name type="scientific">Marinithermofilum abyssi</name>
    <dbReference type="NCBI Taxonomy" id="1571185"/>
    <lineage>
        <taxon>Bacteria</taxon>
        <taxon>Bacillati</taxon>
        <taxon>Bacillota</taxon>
        <taxon>Bacilli</taxon>
        <taxon>Bacillales</taxon>
        <taxon>Thermoactinomycetaceae</taxon>
        <taxon>Marinithermofilum</taxon>
    </lineage>
</organism>
<feature type="transmembrane region" description="Helical" evidence="7">
    <location>
        <begin position="187"/>
        <end position="206"/>
    </location>
</feature>
<feature type="transmembrane region" description="Helical" evidence="7">
    <location>
        <begin position="12"/>
        <end position="35"/>
    </location>
</feature>
<evidence type="ECO:0008006" key="10">
    <source>
        <dbReference type="Google" id="ProtNLM"/>
    </source>
</evidence>
<feature type="transmembrane region" description="Helical" evidence="7">
    <location>
        <begin position="218"/>
        <end position="238"/>
    </location>
</feature>
<feature type="transmembrane region" description="Helical" evidence="7">
    <location>
        <begin position="98"/>
        <end position="119"/>
    </location>
</feature>
<dbReference type="Proteomes" id="UP000625210">
    <property type="component" value="Unassembled WGS sequence"/>
</dbReference>
<dbReference type="GO" id="GO:0022857">
    <property type="term" value="F:transmembrane transporter activity"/>
    <property type="evidence" value="ECO:0007669"/>
    <property type="project" value="InterPro"/>
</dbReference>
<dbReference type="Pfam" id="PF07690">
    <property type="entry name" value="MFS_1"/>
    <property type="match status" value="1"/>
</dbReference>
<dbReference type="Gene3D" id="1.20.1250.20">
    <property type="entry name" value="MFS general substrate transporter like domains"/>
    <property type="match status" value="1"/>
</dbReference>
<evidence type="ECO:0000256" key="5">
    <source>
        <dbReference type="ARBA" id="ARBA00022989"/>
    </source>
</evidence>
<dbReference type="InterPro" id="IPR036259">
    <property type="entry name" value="MFS_trans_sf"/>
</dbReference>
<evidence type="ECO:0000256" key="1">
    <source>
        <dbReference type="ARBA" id="ARBA00004651"/>
    </source>
</evidence>
<protein>
    <recommendedName>
        <fullName evidence="10">MFS transporter</fullName>
    </recommendedName>
</protein>
<dbReference type="SUPFAM" id="SSF103473">
    <property type="entry name" value="MFS general substrate transporter"/>
    <property type="match status" value="1"/>
</dbReference>
<dbReference type="PANTHER" id="PTHR43266">
    <property type="entry name" value="MACROLIDE-EFFLUX PROTEIN"/>
    <property type="match status" value="1"/>
</dbReference>
<keyword evidence="9" id="KW-1185">Reference proteome</keyword>
<keyword evidence="6 7" id="KW-0472">Membrane</keyword>
<evidence type="ECO:0000256" key="6">
    <source>
        <dbReference type="ARBA" id="ARBA00023136"/>
    </source>
</evidence>
<gene>
    <name evidence="8" type="ORF">GCM10011571_07680</name>
</gene>
<feature type="transmembrane region" description="Helical" evidence="7">
    <location>
        <begin position="149"/>
        <end position="167"/>
    </location>
</feature>
<evidence type="ECO:0000256" key="4">
    <source>
        <dbReference type="ARBA" id="ARBA00022692"/>
    </source>
</evidence>
<reference evidence="8" key="1">
    <citation type="journal article" date="2014" name="Int. J. Syst. Evol. Microbiol.">
        <title>Complete genome sequence of Corynebacterium casei LMG S-19264T (=DSM 44701T), isolated from a smear-ripened cheese.</title>
        <authorList>
            <consortium name="US DOE Joint Genome Institute (JGI-PGF)"/>
            <person name="Walter F."/>
            <person name="Albersmeier A."/>
            <person name="Kalinowski J."/>
            <person name="Ruckert C."/>
        </authorList>
    </citation>
    <scope>NUCLEOTIDE SEQUENCE</scope>
    <source>
        <strain evidence="8">CGMCC 1.15179</strain>
    </source>
</reference>
<name>A0A8J2VGP8_9BACL</name>
<keyword evidence="3" id="KW-1003">Cell membrane</keyword>
<evidence type="ECO:0000256" key="2">
    <source>
        <dbReference type="ARBA" id="ARBA00022448"/>
    </source>
</evidence>
<evidence type="ECO:0000256" key="3">
    <source>
        <dbReference type="ARBA" id="ARBA00022475"/>
    </source>
</evidence>
<keyword evidence="2" id="KW-0813">Transport</keyword>
<feature type="transmembrane region" description="Helical" evidence="7">
    <location>
        <begin position="244"/>
        <end position="267"/>
    </location>
</feature>
<dbReference type="AlphaFoldDB" id="A0A8J2VGP8"/>
<reference evidence="8" key="2">
    <citation type="submission" date="2020-09" db="EMBL/GenBank/DDBJ databases">
        <authorList>
            <person name="Sun Q."/>
            <person name="Zhou Y."/>
        </authorList>
    </citation>
    <scope>NUCLEOTIDE SEQUENCE</scope>
    <source>
        <strain evidence="8">CGMCC 1.15179</strain>
    </source>
</reference>
<comment type="subcellular location">
    <subcellularLocation>
        <location evidence="1">Cell membrane</location>
        <topology evidence="1">Multi-pass membrane protein</topology>
    </subcellularLocation>
</comment>
<accession>A0A8J2VGP8</accession>
<evidence type="ECO:0000256" key="7">
    <source>
        <dbReference type="SAM" id="Phobius"/>
    </source>
</evidence>
<dbReference type="PANTHER" id="PTHR43266:SF2">
    <property type="entry name" value="MAJOR FACILITATOR SUPERFAMILY (MFS) PROFILE DOMAIN-CONTAINING PROTEIN"/>
    <property type="match status" value="1"/>
</dbReference>
<proteinExistence type="predicted"/>
<keyword evidence="4 7" id="KW-0812">Transmembrane</keyword>
<dbReference type="EMBL" id="BMHQ01000002">
    <property type="protein sequence ID" value="GGE08843.1"/>
    <property type="molecule type" value="Genomic_DNA"/>
</dbReference>
<dbReference type="GO" id="GO:0005886">
    <property type="term" value="C:plasma membrane"/>
    <property type="evidence" value="ECO:0007669"/>
    <property type="project" value="UniProtKB-SubCell"/>
</dbReference>
<dbReference type="InterPro" id="IPR011701">
    <property type="entry name" value="MFS"/>
</dbReference>
<evidence type="ECO:0000313" key="8">
    <source>
        <dbReference type="EMBL" id="GGE08843.1"/>
    </source>
</evidence>